<dbReference type="AlphaFoldDB" id="A0A7E4ZRP1"/>
<organism evidence="1 2">
    <name type="scientific">Panagrellus redivivus</name>
    <name type="common">Microworm</name>
    <dbReference type="NCBI Taxonomy" id="6233"/>
    <lineage>
        <taxon>Eukaryota</taxon>
        <taxon>Metazoa</taxon>
        <taxon>Ecdysozoa</taxon>
        <taxon>Nematoda</taxon>
        <taxon>Chromadorea</taxon>
        <taxon>Rhabditida</taxon>
        <taxon>Tylenchina</taxon>
        <taxon>Panagrolaimomorpha</taxon>
        <taxon>Panagrolaimoidea</taxon>
        <taxon>Panagrolaimidae</taxon>
        <taxon>Panagrellus</taxon>
    </lineage>
</organism>
<dbReference type="Proteomes" id="UP000492821">
    <property type="component" value="Unassembled WGS sequence"/>
</dbReference>
<dbReference type="WBParaSite" id="Pan_g1310.t1">
    <property type="protein sequence ID" value="Pan_g1310.t1"/>
    <property type="gene ID" value="Pan_g1310"/>
</dbReference>
<protein>
    <submittedName>
        <fullName evidence="2">Uncharacterized protein</fullName>
    </submittedName>
</protein>
<evidence type="ECO:0000313" key="1">
    <source>
        <dbReference type="Proteomes" id="UP000492821"/>
    </source>
</evidence>
<keyword evidence="1" id="KW-1185">Reference proteome</keyword>
<sequence>MPYPIAKLAYGLRCRLAELATPVERYHFQVAAGDVSICPPEIQAISVTDSYLAFQYENGKITVAEYYLGSSTVLNQHTEQILFCRDLFLNAIDVNEISSELFPNIIFDVDELTVKNIATGSFNLLSKKLNVENIKLIAIANDAFPFSSFADMFDSLPKLDRITIYCAVATTWMRDILQFQRNKLEWLSILDPDETFDIDINLLIPFLKVSRS</sequence>
<name>A0A7E4ZRP1_PANRE</name>
<evidence type="ECO:0000313" key="2">
    <source>
        <dbReference type="WBParaSite" id="Pan_g1310.t1"/>
    </source>
</evidence>
<reference evidence="2" key="2">
    <citation type="submission" date="2020-10" db="UniProtKB">
        <authorList>
            <consortium name="WormBaseParasite"/>
        </authorList>
    </citation>
    <scope>IDENTIFICATION</scope>
</reference>
<reference evidence="1" key="1">
    <citation type="journal article" date="2013" name="Genetics">
        <title>The draft genome and transcriptome of Panagrellus redivivus are shaped by the harsh demands of a free-living lifestyle.</title>
        <authorList>
            <person name="Srinivasan J."/>
            <person name="Dillman A.R."/>
            <person name="Macchietto M.G."/>
            <person name="Heikkinen L."/>
            <person name="Lakso M."/>
            <person name="Fracchia K.M."/>
            <person name="Antoshechkin I."/>
            <person name="Mortazavi A."/>
            <person name="Wong G."/>
            <person name="Sternberg P.W."/>
        </authorList>
    </citation>
    <scope>NUCLEOTIDE SEQUENCE [LARGE SCALE GENOMIC DNA]</scope>
    <source>
        <strain evidence="1">MT8872</strain>
    </source>
</reference>
<proteinExistence type="predicted"/>
<accession>A0A7E4ZRP1</accession>